<reference evidence="1 2" key="1">
    <citation type="submission" date="2019-11" db="EMBL/GenBank/DDBJ databases">
        <authorList>
            <person name="Im W.T."/>
        </authorList>
    </citation>
    <scope>NUCLEOTIDE SEQUENCE [LARGE SCALE GENOMIC DNA]</scope>
    <source>
        <strain evidence="1 2">SB-02</strain>
    </source>
</reference>
<dbReference type="AlphaFoldDB" id="A0A6I6G958"/>
<evidence type="ECO:0000313" key="2">
    <source>
        <dbReference type="Proteomes" id="UP000426027"/>
    </source>
</evidence>
<protein>
    <submittedName>
        <fullName evidence="1">Uncharacterized protein</fullName>
    </submittedName>
</protein>
<proteinExistence type="predicted"/>
<sequence>MQQRIAKCFPATNHSSACSGTQFFALAKSYNWQQRDSLAIDWFMQGHVPDFFRRFAPIRVTMKDSNGHAFRLTYWVSPDYFVVGNNEDWVRVPITPMAAQRLLDTVHAILPTRKMVDDIYLQSTVKLAPLPMFAFRDSSVTMYQHHLMIEGQRQQRKGLIAGIKKDVVTTSKLLTDKRANRVAIYGWHQPNGQPIQPLYTGHVNWYVDYSHGIRFVHATGKLNGKKVQLTNLLSNPQLAALLCYEDSCGYVRY</sequence>
<evidence type="ECO:0000313" key="1">
    <source>
        <dbReference type="EMBL" id="QGW28053.1"/>
    </source>
</evidence>
<accession>A0A6I6G958</accession>
<dbReference type="KEGG" id="fls:GLV81_08030"/>
<gene>
    <name evidence="1" type="ORF">GLV81_08030</name>
</gene>
<dbReference type="EMBL" id="CP046566">
    <property type="protein sequence ID" value="QGW28053.1"/>
    <property type="molecule type" value="Genomic_DNA"/>
</dbReference>
<dbReference type="Proteomes" id="UP000426027">
    <property type="component" value="Chromosome"/>
</dbReference>
<name>A0A6I6G958_9BACT</name>
<organism evidence="1 2">
    <name type="scientific">Phnomibacter ginsenosidimutans</name>
    <dbReference type="NCBI Taxonomy" id="2676868"/>
    <lineage>
        <taxon>Bacteria</taxon>
        <taxon>Pseudomonadati</taxon>
        <taxon>Bacteroidota</taxon>
        <taxon>Chitinophagia</taxon>
        <taxon>Chitinophagales</taxon>
        <taxon>Chitinophagaceae</taxon>
        <taxon>Phnomibacter</taxon>
    </lineage>
</organism>
<keyword evidence="2" id="KW-1185">Reference proteome</keyword>
<dbReference type="RefSeq" id="WP_157478393.1">
    <property type="nucleotide sequence ID" value="NZ_CP046566.1"/>
</dbReference>